<dbReference type="CDD" id="cd16321">
    <property type="entry name" value="MraZ_C"/>
    <property type="match status" value="1"/>
</dbReference>
<dbReference type="PANTHER" id="PTHR34701:SF1">
    <property type="entry name" value="TRANSCRIPTIONAL REGULATOR MRAZ"/>
    <property type="match status" value="1"/>
</dbReference>
<dbReference type="InterPro" id="IPR035642">
    <property type="entry name" value="MraZ_N"/>
</dbReference>
<dbReference type="InterPro" id="IPR020603">
    <property type="entry name" value="MraZ_dom"/>
</dbReference>
<dbReference type="GO" id="GO:0000976">
    <property type="term" value="F:transcription cis-regulatory region binding"/>
    <property type="evidence" value="ECO:0007669"/>
    <property type="project" value="TreeGrafter"/>
</dbReference>
<comment type="subunit">
    <text evidence="1">Forms oligomers.</text>
</comment>
<dbReference type="STRING" id="76731.RD2015_1217"/>
<sequence>MTGRSTAIKVGESAFRWGKVANVVFQGASALALDAKGRLTVPARHREVLQALCNGELTLTKHPEGCLMVFPRPAWEQFRDRVAALPMSAAGWKRVFLGNAQDVEIDSAARVLVAPELRAAAGLQKDVMLLGMGSHFELWDAQAYAAHEAAVMQSELPDALKDFSF</sequence>
<dbReference type="InterPro" id="IPR035644">
    <property type="entry name" value="MraZ_C"/>
</dbReference>
<dbReference type="HAMAP" id="MF_01008">
    <property type="entry name" value="MraZ"/>
    <property type="match status" value="1"/>
</dbReference>
<dbReference type="InterPro" id="IPR007159">
    <property type="entry name" value="SpoVT-AbrB_dom"/>
</dbReference>
<dbReference type="GO" id="GO:0051301">
    <property type="term" value="P:cell division"/>
    <property type="evidence" value="ECO:0007669"/>
    <property type="project" value="UniProtKB-KW"/>
</dbReference>
<dbReference type="EMBL" id="CP013729">
    <property type="protein sequence ID" value="ALV05708.1"/>
    <property type="molecule type" value="Genomic_DNA"/>
</dbReference>
<dbReference type="KEGG" id="rdp:RD2015_1217"/>
<dbReference type="Gene3D" id="3.40.1550.20">
    <property type="entry name" value="Transcriptional regulator MraZ domain"/>
    <property type="match status" value="1"/>
</dbReference>
<keyword evidence="1" id="KW-0963">Cytoplasm</keyword>
<evidence type="ECO:0000256" key="1">
    <source>
        <dbReference type="HAMAP-Rule" id="MF_01008"/>
    </source>
</evidence>
<dbReference type="SUPFAM" id="SSF89447">
    <property type="entry name" value="AbrB/MazE/MraZ-like"/>
    <property type="match status" value="1"/>
</dbReference>
<dbReference type="PROSITE" id="PS51740">
    <property type="entry name" value="SPOVT_ABRB"/>
    <property type="match status" value="2"/>
</dbReference>
<evidence type="ECO:0000313" key="3">
    <source>
        <dbReference type="Proteomes" id="UP000060699"/>
    </source>
</evidence>
<reference evidence="2 3" key="1">
    <citation type="submission" date="2015-12" db="EMBL/GenBank/DDBJ databases">
        <title>Complete genome of Roseateles depolymerans KCTC 42856.</title>
        <authorList>
            <person name="Kim K.M."/>
        </authorList>
    </citation>
    <scope>NUCLEOTIDE SEQUENCE [LARGE SCALE GENOMIC DNA]</scope>
    <source>
        <strain evidence="2 3">KCTC 42856</strain>
    </source>
</reference>
<keyword evidence="2" id="KW-0132">Cell division</keyword>
<keyword evidence="1" id="KW-0238">DNA-binding</keyword>
<gene>
    <name evidence="1" type="primary">mraZ</name>
    <name evidence="2" type="ORF">RD2015_1217</name>
</gene>
<dbReference type="InterPro" id="IPR038619">
    <property type="entry name" value="MraZ_sf"/>
</dbReference>
<dbReference type="CDD" id="cd16320">
    <property type="entry name" value="MraZ_N"/>
    <property type="match status" value="1"/>
</dbReference>
<accession>A0A0U3MDY9</accession>
<dbReference type="Pfam" id="PF02381">
    <property type="entry name" value="MraZ"/>
    <property type="match status" value="2"/>
</dbReference>
<proteinExistence type="inferred from homology"/>
<dbReference type="GO" id="GO:0009295">
    <property type="term" value="C:nucleoid"/>
    <property type="evidence" value="ECO:0007669"/>
    <property type="project" value="UniProtKB-SubCell"/>
</dbReference>
<name>A0A0U3MDY9_9BURK</name>
<dbReference type="Proteomes" id="UP000060699">
    <property type="component" value="Chromosome"/>
</dbReference>
<dbReference type="AlphaFoldDB" id="A0A0U3MDY9"/>
<organism evidence="2 3">
    <name type="scientific">Roseateles depolymerans</name>
    <dbReference type="NCBI Taxonomy" id="76731"/>
    <lineage>
        <taxon>Bacteria</taxon>
        <taxon>Pseudomonadati</taxon>
        <taxon>Pseudomonadota</taxon>
        <taxon>Betaproteobacteria</taxon>
        <taxon>Burkholderiales</taxon>
        <taxon>Sphaerotilaceae</taxon>
        <taxon>Roseateles</taxon>
    </lineage>
</organism>
<evidence type="ECO:0000313" key="2">
    <source>
        <dbReference type="EMBL" id="ALV05708.1"/>
    </source>
</evidence>
<dbReference type="GO" id="GO:2000143">
    <property type="term" value="P:negative regulation of DNA-templated transcription initiation"/>
    <property type="evidence" value="ECO:0007669"/>
    <property type="project" value="TreeGrafter"/>
</dbReference>
<dbReference type="NCBIfam" id="TIGR00242">
    <property type="entry name" value="division/cell wall cluster transcriptional repressor MraZ"/>
    <property type="match status" value="1"/>
</dbReference>
<keyword evidence="2" id="KW-0131">Cell cycle</keyword>
<dbReference type="GO" id="GO:0003700">
    <property type="term" value="F:DNA-binding transcription factor activity"/>
    <property type="evidence" value="ECO:0007669"/>
    <property type="project" value="UniProtKB-UniRule"/>
</dbReference>
<keyword evidence="3" id="KW-1185">Reference proteome</keyword>
<comment type="subcellular location">
    <subcellularLocation>
        <location evidence="1">Cytoplasm</location>
        <location evidence="1">Nucleoid</location>
    </subcellularLocation>
</comment>
<comment type="similarity">
    <text evidence="1">Belongs to the MraZ family.</text>
</comment>
<dbReference type="GO" id="GO:0005737">
    <property type="term" value="C:cytoplasm"/>
    <property type="evidence" value="ECO:0007669"/>
    <property type="project" value="UniProtKB-UniRule"/>
</dbReference>
<keyword evidence="1" id="KW-0805">Transcription regulation</keyword>
<dbReference type="InterPro" id="IPR003444">
    <property type="entry name" value="MraZ"/>
</dbReference>
<keyword evidence="1" id="KW-0804">Transcription</keyword>
<dbReference type="InterPro" id="IPR037914">
    <property type="entry name" value="SpoVT-AbrB_sf"/>
</dbReference>
<dbReference type="PATRIC" id="fig|76731.3.peg.1241"/>
<protein>
    <recommendedName>
        <fullName evidence="1">Transcriptional regulator MraZ</fullName>
    </recommendedName>
</protein>
<dbReference type="PANTHER" id="PTHR34701">
    <property type="entry name" value="TRANSCRIPTIONAL REGULATOR MRAZ"/>
    <property type="match status" value="1"/>
</dbReference>